<gene>
    <name evidence="2" type="ORF">J4709_28170</name>
</gene>
<name>A0ABS3RXH8_9ACTN</name>
<feature type="compositionally biased region" description="Basic and acidic residues" evidence="1">
    <location>
        <begin position="7"/>
        <end position="20"/>
    </location>
</feature>
<comment type="caution">
    <text evidence="2">The sequence shown here is derived from an EMBL/GenBank/DDBJ whole genome shotgun (WGS) entry which is preliminary data.</text>
</comment>
<feature type="region of interest" description="Disordered" evidence="1">
    <location>
        <begin position="1"/>
        <end position="24"/>
    </location>
</feature>
<dbReference type="RefSeq" id="WP_208244826.1">
    <property type="nucleotide sequence ID" value="NZ_JAGEPF010000018.1"/>
</dbReference>
<organism evidence="2 3">
    <name type="scientific">Actinomadura violacea</name>
    <dbReference type="NCBI Taxonomy" id="2819934"/>
    <lineage>
        <taxon>Bacteria</taxon>
        <taxon>Bacillati</taxon>
        <taxon>Actinomycetota</taxon>
        <taxon>Actinomycetes</taxon>
        <taxon>Streptosporangiales</taxon>
        <taxon>Thermomonosporaceae</taxon>
        <taxon>Actinomadura</taxon>
    </lineage>
</organism>
<proteinExistence type="predicted"/>
<evidence type="ECO:0000313" key="3">
    <source>
        <dbReference type="Proteomes" id="UP000680206"/>
    </source>
</evidence>
<sequence length="706" mass="76043">MTVSEQTGDKPAGRPAREPDAPLGPGALWGLAQVRAYTGVGKEKARTWWQATRRRAADPAAAAAADALPVPAFLLAEGEGTAGFFSVRGDRHVRDWWTIPKVRPLWRPETIALWAAITGRAVRAGGALSDEYRLPVPMWVDLPPLPEPLPRATDELVRLDWPGYTPSDLHVRIFDGPLPADQTDAFTHPGGMSGARKTHTPGVARIPRNPGGAVQAHRTVVVLAMPDGATLPPTVWAEEIAAHLLSTGRLSIEQARRACWFALLSTSRPFLNEDNRLIVLPDAYYLGFAITDAAALADAPALVRQRHRLTAALDRRADRPAGGPLSDPRVERADLDDIDALIGRRLEIYPRGSYTADTVARFTAHERPVQEPWDPEHLAADLEHLPVLHAAVQDAAAGEQPPARAKALRETAAGETALPEPVLRVARDWVAAHAHHLLNGGYLDPVGTSERDAVIRVMPAPTDADRALVARLIADEEPYLYPMAVRDLLAVRAAHDHAAETGQPSELAAALAHAADRIALHHRQQIGGRAQLQQWIPARVDAPGPAPLPLPTPDTSADAGIEAAPDAAPDAAAYLATVSWWGPSADDREHAGLLAALFYRHELDAGTRHGYDPFGRLVLWCPQARAFGVAWPVTDHTADLQDPQYRFTALGDGRVDLAPLQDPRRRRCENGGMGKTVTTMNAVDVPDAFGAGPLIIDLDGQSPSAG</sequence>
<evidence type="ECO:0000313" key="2">
    <source>
        <dbReference type="EMBL" id="MBO2461464.1"/>
    </source>
</evidence>
<accession>A0ABS3RXH8</accession>
<protein>
    <submittedName>
        <fullName evidence="2">Uncharacterized protein</fullName>
    </submittedName>
</protein>
<dbReference type="Proteomes" id="UP000680206">
    <property type="component" value="Unassembled WGS sequence"/>
</dbReference>
<dbReference type="EMBL" id="JAGEPF010000018">
    <property type="protein sequence ID" value="MBO2461464.1"/>
    <property type="molecule type" value="Genomic_DNA"/>
</dbReference>
<reference evidence="2 3" key="1">
    <citation type="submission" date="2021-03" db="EMBL/GenBank/DDBJ databases">
        <title>Actinomadura violae sp. nov., isolated from lichen in Thailand.</title>
        <authorList>
            <person name="Kanchanasin P."/>
            <person name="Saeng-In P."/>
            <person name="Phongsopitanun W."/>
            <person name="Yuki M."/>
            <person name="Kudo T."/>
            <person name="Ohkuma M."/>
            <person name="Tanasupawat S."/>
        </authorList>
    </citation>
    <scope>NUCLEOTIDE SEQUENCE [LARGE SCALE GENOMIC DNA]</scope>
    <source>
        <strain evidence="2 3">LCR2-06</strain>
    </source>
</reference>
<evidence type="ECO:0000256" key="1">
    <source>
        <dbReference type="SAM" id="MobiDB-lite"/>
    </source>
</evidence>
<keyword evidence="3" id="KW-1185">Reference proteome</keyword>